<accession>A0A9W4XLT8</accession>
<name>A0A9W4XLT8_9PLEO</name>
<protein>
    <submittedName>
        <fullName evidence="1">Uncharacterized protein</fullName>
    </submittedName>
</protein>
<evidence type="ECO:0000313" key="2">
    <source>
        <dbReference type="Proteomes" id="UP001152607"/>
    </source>
</evidence>
<evidence type="ECO:0000313" key="1">
    <source>
        <dbReference type="EMBL" id="CAI6336348.1"/>
    </source>
</evidence>
<dbReference type="Proteomes" id="UP001152607">
    <property type="component" value="Unassembled WGS sequence"/>
</dbReference>
<dbReference type="AlphaFoldDB" id="A0A9W4XLT8"/>
<dbReference type="EMBL" id="CAOQHR010000006">
    <property type="protein sequence ID" value="CAI6336348.1"/>
    <property type="molecule type" value="Genomic_DNA"/>
</dbReference>
<sequence>MLFPHFYQRKISFFLRERERERKRKGGRQRLFNLLAIYSSLRQEGFSNLYDEALHVYHSTHPNQRLQISMSHEINIMKNPLQHCTILYTIPLSISPPYLGSNEILYPGFLYLFYAPSEIRISRNKVDCTLYLSTLSVVLSVGLHK</sequence>
<reference evidence="1" key="1">
    <citation type="submission" date="2023-01" db="EMBL/GenBank/DDBJ databases">
        <authorList>
            <person name="Van Ghelder C."/>
            <person name="Rancurel C."/>
        </authorList>
    </citation>
    <scope>NUCLEOTIDE SEQUENCE</scope>
    <source>
        <strain evidence="1">CNCM I-4278</strain>
    </source>
</reference>
<keyword evidence="2" id="KW-1185">Reference proteome</keyword>
<comment type="caution">
    <text evidence="1">The sequence shown here is derived from an EMBL/GenBank/DDBJ whole genome shotgun (WGS) entry which is preliminary data.</text>
</comment>
<gene>
    <name evidence="1" type="ORF">PDIGIT_LOCUS9444</name>
</gene>
<proteinExistence type="predicted"/>
<organism evidence="1 2">
    <name type="scientific">Periconia digitata</name>
    <dbReference type="NCBI Taxonomy" id="1303443"/>
    <lineage>
        <taxon>Eukaryota</taxon>
        <taxon>Fungi</taxon>
        <taxon>Dikarya</taxon>
        <taxon>Ascomycota</taxon>
        <taxon>Pezizomycotina</taxon>
        <taxon>Dothideomycetes</taxon>
        <taxon>Pleosporomycetidae</taxon>
        <taxon>Pleosporales</taxon>
        <taxon>Massarineae</taxon>
        <taxon>Periconiaceae</taxon>
        <taxon>Periconia</taxon>
    </lineage>
</organism>